<dbReference type="InterPro" id="IPR031167">
    <property type="entry name" value="G_OBG"/>
</dbReference>
<dbReference type="InterPro" id="IPR014100">
    <property type="entry name" value="GTP-bd_Obg/CgtA"/>
</dbReference>
<dbReference type="InterPro" id="IPR036726">
    <property type="entry name" value="GTP1_OBG_dom_sf"/>
</dbReference>
<dbReference type="PROSITE" id="PS00905">
    <property type="entry name" value="GTP1_OBG"/>
    <property type="match status" value="1"/>
</dbReference>
<organism evidence="10 11">
    <name type="scientific">Candidatus Methylacidiphilum infernorum</name>
    <dbReference type="NCBI Taxonomy" id="511746"/>
    <lineage>
        <taxon>Bacteria</taxon>
        <taxon>Pseudomonadati</taxon>
        <taxon>Verrucomicrobiota</taxon>
        <taxon>Methylacidiphilae</taxon>
        <taxon>Methylacidiphilales</taxon>
        <taxon>Methylacidiphilaceae</taxon>
        <taxon>Methylacidiphilum (ex Ratnadevi et al. 2023)</taxon>
    </lineage>
</organism>
<dbReference type="HAMAP" id="MF_01454">
    <property type="entry name" value="GTPase_Obg"/>
    <property type="match status" value="1"/>
</dbReference>
<dbReference type="InterPro" id="IPR027417">
    <property type="entry name" value="P-loop_NTPase"/>
</dbReference>
<evidence type="ECO:0000256" key="7">
    <source>
        <dbReference type="SAM" id="MobiDB-lite"/>
    </source>
</evidence>
<feature type="binding site" evidence="6">
    <location>
        <position position="221"/>
    </location>
    <ligand>
        <name>Mg(2+)</name>
        <dbReference type="ChEBI" id="CHEBI:18420"/>
    </ligand>
</feature>
<evidence type="ECO:0000313" key="10">
    <source>
        <dbReference type="EMBL" id="QSR86932.1"/>
    </source>
</evidence>
<dbReference type="Pfam" id="PF01926">
    <property type="entry name" value="MMR_HSR1"/>
    <property type="match status" value="1"/>
</dbReference>
<dbReference type="InterPro" id="IPR006169">
    <property type="entry name" value="GTP1_OBG_dom"/>
</dbReference>
<dbReference type="InterPro" id="IPR045086">
    <property type="entry name" value="OBG_GTPase"/>
</dbReference>
<dbReference type="InterPro" id="IPR006074">
    <property type="entry name" value="GTP1-OBG_CS"/>
</dbReference>
<feature type="binding site" evidence="6">
    <location>
        <begin position="241"/>
        <end position="244"/>
    </location>
    <ligand>
        <name>GTP</name>
        <dbReference type="ChEBI" id="CHEBI:37565"/>
    </ligand>
</feature>
<dbReference type="PROSITE" id="PS51710">
    <property type="entry name" value="G_OBG"/>
    <property type="match status" value="1"/>
</dbReference>
<evidence type="ECO:0000256" key="4">
    <source>
        <dbReference type="ARBA" id="ARBA00022842"/>
    </source>
</evidence>
<evidence type="ECO:0000256" key="1">
    <source>
        <dbReference type="ARBA" id="ARBA00007699"/>
    </source>
</evidence>
<dbReference type="CDD" id="cd01898">
    <property type="entry name" value="Obg"/>
    <property type="match status" value="1"/>
</dbReference>
<comment type="cofactor">
    <cofactor evidence="6">
        <name>Mg(2+)</name>
        <dbReference type="ChEBI" id="CHEBI:18420"/>
    </cofactor>
</comment>
<dbReference type="PROSITE" id="PS51883">
    <property type="entry name" value="OBG"/>
    <property type="match status" value="1"/>
</dbReference>
<comment type="subunit">
    <text evidence="6">Monomer.</text>
</comment>
<evidence type="ECO:0000256" key="2">
    <source>
        <dbReference type="ARBA" id="ARBA00022723"/>
    </source>
</evidence>
<feature type="region of interest" description="Disordered" evidence="7">
    <location>
        <begin position="75"/>
        <end position="96"/>
    </location>
</feature>
<feature type="binding site" evidence="6">
    <location>
        <begin position="194"/>
        <end position="201"/>
    </location>
    <ligand>
        <name>GTP</name>
        <dbReference type="ChEBI" id="CHEBI:37565"/>
    </ligand>
</feature>
<dbReference type="InterPro" id="IPR006073">
    <property type="entry name" value="GTP-bd"/>
</dbReference>
<dbReference type="Pfam" id="PF01018">
    <property type="entry name" value="GTP1_OBG"/>
    <property type="match status" value="2"/>
</dbReference>
<keyword evidence="2 6" id="KW-0479">Metal-binding</keyword>
<feature type="binding site" evidence="6">
    <location>
        <begin position="339"/>
        <end position="341"/>
    </location>
    <ligand>
        <name>GTP</name>
        <dbReference type="ChEBI" id="CHEBI:37565"/>
    </ligand>
</feature>
<dbReference type="SUPFAM" id="SSF82051">
    <property type="entry name" value="Obg GTP-binding protein N-terminal domain"/>
    <property type="match status" value="1"/>
</dbReference>
<keyword evidence="6" id="KW-0963">Cytoplasm</keyword>
<proteinExistence type="inferred from homology"/>
<keyword evidence="11" id="KW-1185">Reference proteome</keyword>
<evidence type="ECO:0000256" key="5">
    <source>
        <dbReference type="ARBA" id="ARBA00023134"/>
    </source>
</evidence>
<keyword evidence="3 6" id="KW-0547">Nucleotide-binding</keyword>
<comment type="function">
    <text evidence="6">An essential GTPase which binds GTP, GDP and possibly (p)ppGpp with moderate affinity, with high nucleotide exchange rates and a fairly low GTP hydrolysis rate. Plays a role in control of the cell cycle, stress response, ribosome biogenesis and in those bacteria that undergo differentiation, in morphogenesis control.</text>
</comment>
<dbReference type="Gene3D" id="3.40.50.300">
    <property type="entry name" value="P-loop containing nucleotide triphosphate hydrolases"/>
    <property type="match status" value="1"/>
</dbReference>
<sequence>MFFSWVYLIKMFTDYVRILAKAGKGGNGCISFCREAFRPHGGPDGGDGGKGGDVILEVNPQLSDLSHFLFSPHQFAEDGQPGKGQKRKGRDGKNLKLEVPPGVVVYQLDPNQIFHSSRDLLPIPKPGEPMKKIGELIEPGMRFILCKGGKGGRGNFQFRSPINQSPRYCEEGEEGQSGQFLLELKTIADVGFVGLPNSGKSTLLRQVSDAKPKTAPYPFTTLKPHVGIVNFDDGYRMSFADIPGLIEGAHQGKGLGFYFLRHIERSHLLVYVLDLADPFLDPVQVFYTLRNELEKYSKELLKKPFLIVGNKVDLVAAESLNHKSLDFNKRTGLSFLPISALKAQGIELFLDSCRKIFESTKKLIPSSPKVLSPLP</sequence>
<dbReference type="SUPFAM" id="SSF52540">
    <property type="entry name" value="P-loop containing nucleoside triphosphate hydrolases"/>
    <property type="match status" value="1"/>
</dbReference>
<feature type="domain" description="Obg" evidence="9">
    <location>
        <begin position="10"/>
        <end position="187"/>
    </location>
</feature>
<feature type="binding site" evidence="6">
    <location>
        <begin position="219"/>
        <end position="223"/>
    </location>
    <ligand>
        <name>GTP</name>
        <dbReference type="ChEBI" id="CHEBI:37565"/>
    </ligand>
</feature>
<dbReference type="InterPro" id="IPR005225">
    <property type="entry name" value="Small_GTP-bd"/>
</dbReference>
<feature type="binding site" evidence="6">
    <location>
        <position position="201"/>
    </location>
    <ligand>
        <name>Mg(2+)</name>
        <dbReference type="ChEBI" id="CHEBI:18420"/>
    </ligand>
</feature>
<gene>
    <name evidence="10" type="primary">obgE</name>
    <name evidence="6" type="synonym">obg</name>
    <name evidence="10" type="ORF">EM20IM_00730</name>
</gene>
<evidence type="ECO:0000256" key="6">
    <source>
        <dbReference type="HAMAP-Rule" id="MF_01454"/>
    </source>
</evidence>
<name>A0ABX7PVB8_9BACT</name>
<evidence type="ECO:0000313" key="11">
    <source>
        <dbReference type="Proteomes" id="UP000663088"/>
    </source>
</evidence>
<reference evidence="10 11" key="1">
    <citation type="submission" date="2020-12" db="EMBL/GenBank/DDBJ databases">
        <authorList>
            <person name="Awala S.I."/>
            <person name="Gwak J.-H."/>
            <person name="Kim S.-J."/>
            <person name="Rhee S.-K."/>
        </authorList>
    </citation>
    <scope>NUCLEOTIDE SEQUENCE [LARGE SCALE GENOMIC DNA]</scope>
    <source>
        <strain evidence="10 11">IT5</strain>
    </source>
</reference>
<feature type="binding site" evidence="6">
    <location>
        <begin position="310"/>
        <end position="313"/>
    </location>
    <ligand>
        <name>GTP</name>
        <dbReference type="ChEBI" id="CHEBI:37565"/>
    </ligand>
</feature>
<keyword evidence="5 6" id="KW-0342">GTP-binding</keyword>
<evidence type="ECO:0000259" key="9">
    <source>
        <dbReference type="PROSITE" id="PS51883"/>
    </source>
</evidence>
<feature type="domain" description="OBG-type G" evidence="8">
    <location>
        <begin position="188"/>
        <end position="358"/>
    </location>
</feature>
<dbReference type="PANTHER" id="PTHR11702">
    <property type="entry name" value="DEVELOPMENTALLY REGULATED GTP-BINDING PROTEIN-RELATED"/>
    <property type="match status" value="1"/>
</dbReference>
<protein>
    <recommendedName>
        <fullName evidence="6">GTPase Obg</fullName>
        <ecNumber evidence="6">3.6.5.-</ecNumber>
    </recommendedName>
    <alternativeName>
        <fullName evidence="6">GTP-binding protein Obg</fullName>
    </alternativeName>
</protein>
<dbReference type="PANTHER" id="PTHR11702:SF31">
    <property type="entry name" value="MITOCHONDRIAL RIBOSOME-ASSOCIATED GTPASE 2"/>
    <property type="match status" value="1"/>
</dbReference>
<comment type="subcellular location">
    <subcellularLocation>
        <location evidence="6">Cytoplasm</location>
    </subcellularLocation>
</comment>
<keyword evidence="4 6" id="KW-0460">Magnesium</keyword>
<dbReference type="NCBIfam" id="NF008956">
    <property type="entry name" value="PRK12299.1"/>
    <property type="match status" value="1"/>
</dbReference>
<dbReference type="Proteomes" id="UP000663088">
    <property type="component" value="Chromosome"/>
</dbReference>
<comment type="similarity">
    <text evidence="1 6">Belongs to the TRAFAC class OBG-HflX-like GTPase superfamily. OBG GTPase family.</text>
</comment>
<dbReference type="PIRSF" id="PIRSF002401">
    <property type="entry name" value="GTP_bd_Obg/CgtA"/>
    <property type="match status" value="1"/>
</dbReference>
<dbReference type="Gene3D" id="2.70.210.12">
    <property type="entry name" value="GTP1/OBG domain"/>
    <property type="match status" value="1"/>
</dbReference>
<evidence type="ECO:0000259" key="8">
    <source>
        <dbReference type="PROSITE" id="PS51710"/>
    </source>
</evidence>
<dbReference type="PRINTS" id="PR00326">
    <property type="entry name" value="GTP1OBG"/>
</dbReference>
<dbReference type="EC" id="3.6.5.-" evidence="6"/>
<evidence type="ECO:0000256" key="3">
    <source>
        <dbReference type="ARBA" id="ARBA00022741"/>
    </source>
</evidence>
<dbReference type="NCBIfam" id="TIGR00231">
    <property type="entry name" value="small_GTP"/>
    <property type="match status" value="1"/>
</dbReference>
<accession>A0ABX7PVB8</accession>
<keyword evidence="6" id="KW-0378">Hydrolase</keyword>
<dbReference type="EMBL" id="CP065956">
    <property type="protein sequence ID" value="QSR86932.1"/>
    <property type="molecule type" value="Genomic_DNA"/>
</dbReference>